<gene>
    <name evidence="2" type="ORF">SMAR0320_LOCUS12566</name>
</gene>
<feature type="domain" description="Nucleotide-diphospho-sugar transferase" evidence="1">
    <location>
        <begin position="313"/>
        <end position="530"/>
    </location>
</feature>
<reference evidence="2" key="1">
    <citation type="submission" date="2021-01" db="EMBL/GenBank/DDBJ databases">
        <authorList>
            <person name="Corre E."/>
            <person name="Pelletier E."/>
            <person name="Niang G."/>
            <person name="Scheremetjew M."/>
            <person name="Finn R."/>
            <person name="Kale V."/>
            <person name="Holt S."/>
            <person name="Cochrane G."/>
            <person name="Meng A."/>
            <person name="Brown T."/>
            <person name="Cohen L."/>
        </authorList>
    </citation>
    <scope>NUCLEOTIDE SEQUENCE</scope>
    <source>
        <strain evidence="2">SM1012Den-03</strain>
    </source>
</reference>
<dbReference type="PANTHER" id="PTHR47032">
    <property type="entry name" value="UDP-D-XYLOSE:L-FUCOSE ALPHA-1,3-D-XYLOSYLTRANSFERASE-RELATED"/>
    <property type="match status" value="1"/>
</dbReference>
<dbReference type="PANTHER" id="PTHR47032:SF1">
    <property type="entry name" value="UDP-D-XYLOSE:L-FUCOSE ALPHA-1,3-D-XYLOSYLTRANSFERASE-RELATED"/>
    <property type="match status" value="1"/>
</dbReference>
<organism evidence="2">
    <name type="scientific">Skeletonema marinoi</name>
    <dbReference type="NCBI Taxonomy" id="267567"/>
    <lineage>
        <taxon>Eukaryota</taxon>
        <taxon>Sar</taxon>
        <taxon>Stramenopiles</taxon>
        <taxon>Ochrophyta</taxon>
        <taxon>Bacillariophyta</taxon>
        <taxon>Coscinodiscophyceae</taxon>
        <taxon>Thalassiosirophycidae</taxon>
        <taxon>Thalassiosirales</taxon>
        <taxon>Skeletonemataceae</taxon>
        <taxon>Skeletonema</taxon>
        <taxon>Skeletonema marinoi-dohrnii complex</taxon>
    </lineage>
</organism>
<dbReference type="EMBL" id="HBGZ01017514">
    <property type="protein sequence ID" value="CAD9607490.1"/>
    <property type="molecule type" value="Transcribed_RNA"/>
</dbReference>
<accession>A0A7S2PM26</accession>
<evidence type="ECO:0000259" key="1">
    <source>
        <dbReference type="Pfam" id="PF03407"/>
    </source>
</evidence>
<protein>
    <recommendedName>
        <fullName evidence="1">Nucleotide-diphospho-sugar transferase domain-containing protein</fullName>
    </recommendedName>
</protein>
<dbReference type="InterPro" id="IPR005069">
    <property type="entry name" value="Nucl-diP-sugar_transferase"/>
</dbReference>
<dbReference type="Pfam" id="PF03407">
    <property type="entry name" value="Nucleotid_trans"/>
    <property type="match status" value="1"/>
</dbReference>
<sequence>MARSMHRVRSNSDKTLLLLLFLPPIFFYIGYLNSTASGNVGNHLSLMEGCAQNNDSKQRSERRVAELMHKMGEGKDSSTIISSHKIFPPSTSDYATAMLHVSKQDLMQIHDFGVPFAPMARGSDAILIYNTPKAIPDDMSVRHDALYNGAKTSASTALSNCDSLNVIFTDTGHQRHDYNQCLVIAGNKLESYHLNRYERLLPMTQEFEESENKSPAFDDSAKLRHIPRANTHEEREDFPVPLSDSYKENGDVRDHWKKLLTFVDNVDAILDELKVIVDPIVKDNTVIVMTVNKGQSVLLSNFVCAARSRSFDISNVLVFPTDVEAQKVAKGLGLATYFDKINLGDSPEEEAAMYGDDVFASMMFAKLLTVLCVSLLGHDVLFQDVDIVWFKNPLTIFHDMSNTEIQKFDILCQDDGSVQARFAPLAANSGFYYVRANKKTQYLFTSFLYHAELVSLSGSHQQVMIQLLQEHSSLFGLTVKVFDKVETEYFPCGWQYFRRKDFMKSLVKGESNAYIYHASWAVNKDDKLVYLKQLGEWYVRDQCHKPVDEIMGGEAVDSGALASECCSAEPLITCYYSDWPSKIPCTDSPRNNPDQNDFWAD</sequence>
<dbReference type="GO" id="GO:0005794">
    <property type="term" value="C:Golgi apparatus"/>
    <property type="evidence" value="ECO:0007669"/>
    <property type="project" value="TreeGrafter"/>
</dbReference>
<proteinExistence type="predicted"/>
<evidence type="ECO:0000313" key="2">
    <source>
        <dbReference type="EMBL" id="CAD9607490.1"/>
    </source>
</evidence>
<dbReference type="InterPro" id="IPR052636">
    <property type="entry name" value="UDP-D-xylose:L-fucose_XylT"/>
</dbReference>
<name>A0A7S2PM26_9STRA</name>
<dbReference type="GO" id="GO:0016757">
    <property type="term" value="F:glycosyltransferase activity"/>
    <property type="evidence" value="ECO:0007669"/>
    <property type="project" value="TreeGrafter"/>
</dbReference>
<dbReference type="AlphaFoldDB" id="A0A7S2PM26"/>